<proteinExistence type="predicted"/>
<accession>A0AAJ0FLJ2</accession>
<dbReference type="RefSeq" id="XP_060288470.1">
    <property type="nucleotide sequence ID" value="XM_060431359.1"/>
</dbReference>
<reference evidence="1" key="1">
    <citation type="submission" date="2023-06" db="EMBL/GenBank/DDBJ databases">
        <title>Genome-scale phylogeny and comparative genomics of the fungal order Sordariales.</title>
        <authorList>
            <consortium name="Lawrence Berkeley National Laboratory"/>
            <person name="Hensen N."/>
            <person name="Bonometti L."/>
            <person name="Westerberg I."/>
            <person name="Brannstrom I.O."/>
            <person name="Guillou S."/>
            <person name="Cros-Aarteil S."/>
            <person name="Calhoun S."/>
            <person name="Haridas S."/>
            <person name="Kuo A."/>
            <person name="Mondo S."/>
            <person name="Pangilinan J."/>
            <person name="Riley R."/>
            <person name="Labutti K."/>
            <person name="Andreopoulos B."/>
            <person name="Lipzen A."/>
            <person name="Chen C."/>
            <person name="Yanf M."/>
            <person name="Daum C."/>
            <person name="Ng V."/>
            <person name="Clum A."/>
            <person name="Steindorff A."/>
            <person name="Ohm R."/>
            <person name="Martin F."/>
            <person name="Silar P."/>
            <person name="Natvig D."/>
            <person name="Lalanne C."/>
            <person name="Gautier V."/>
            <person name="Ament-Velasquez S.L."/>
            <person name="Kruys A."/>
            <person name="Hutchinson M.I."/>
            <person name="Powell A.J."/>
            <person name="Barry K."/>
            <person name="Miller A.N."/>
            <person name="Grigoriev I.V."/>
            <person name="Debuchy R."/>
            <person name="Gladieux P."/>
            <person name="Thoren M.H."/>
            <person name="Johannesson H."/>
        </authorList>
    </citation>
    <scope>NUCLEOTIDE SEQUENCE</scope>
    <source>
        <strain evidence="1">8032-3</strain>
    </source>
</reference>
<evidence type="ECO:0000313" key="1">
    <source>
        <dbReference type="EMBL" id="KAK1772257.1"/>
    </source>
</evidence>
<name>A0AAJ0FLJ2_9PEZI</name>
<organism evidence="1 2">
    <name type="scientific">Phialemonium atrogriseum</name>
    <dbReference type="NCBI Taxonomy" id="1093897"/>
    <lineage>
        <taxon>Eukaryota</taxon>
        <taxon>Fungi</taxon>
        <taxon>Dikarya</taxon>
        <taxon>Ascomycota</taxon>
        <taxon>Pezizomycotina</taxon>
        <taxon>Sordariomycetes</taxon>
        <taxon>Sordariomycetidae</taxon>
        <taxon>Cephalothecales</taxon>
        <taxon>Cephalothecaceae</taxon>
        <taxon>Phialemonium</taxon>
    </lineage>
</organism>
<protein>
    <recommendedName>
        <fullName evidence="3">TPR domain protein</fullName>
    </recommendedName>
</protein>
<dbReference type="Gene3D" id="1.25.40.10">
    <property type="entry name" value="Tetratricopeptide repeat domain"/>
    <property type="match status" value="2"/>
</dbReference>
<evidence type="ECO:0000313" key="2">
    <source>
        <dbReference type="Proteomes" id="UP001244011"/>
    </source>
</evidence>
<dbReference type="SUPFAM" id="SSF48452">
    <property type="entry name" value="TPR-like"/>
    <property type="match status" value="2"/>
</dbReference>
<evidence type="ECO:0008006" key="3">
    <source>
        <dbReference type="Google" id="ProtNLM"/>
    </source>
</evidence>
<dbReference type="AlphaFoldDB" id="A0AAJ0FLJ2"/>
<dbReference type="PANTHER" id="PTHR45588:SF1">
    <property type="entry name" value="WW DOMAIN-CONTAINING PROTEIN"/>
    <property type="match status" value="1"/>
</dbReference>
<dbReference type="EMBL" id="MU838997">
    <property type="protein sequence ID" value="KAK1772257.1"/>
    <property type="molecule type" value="Genomic_DNA"/>
</dbReference>
<dbReference type="GeneID" id="85314546"/>
<dbReference type="Proteomes" id="UP001244011">
    <property type="component" value="Unassembled WGS sequence"/>
</dbReference>
<comment type="caution">
    <text evidence="1">The sequence shown here is derived from an EMBL/GenBank/DDBJ whole genome shotgun (WGS) entry which is preliminary data.</text>
</comment>
<keyword evidence="2" id="KW-1185">Reference proteome</keyword>
<dbReference type="InterPro" id="IPR011990">
    <property type="entry name" value="TPR-like_helical_dom_sf"/>
</dbReference>
<gene>
    <name evidence="1" type="ORF">QBC33DRAFT_582746</name>
</gene>
<sequence>MAAPTEEVYFKLPPYTRPITTTKPEAQTWCEYGLTWSYSFNHAESTWCFEKAIAIDPECAMAHWGLAYSIGPNYNKPWNNFDDGDLEKTLQRSHEAVRKAKSLAPKVTAVEQGLINALQYRYPNDQGPKDALASWNLAYARAMKTVHDDFPDDLDVAALYADALMNLTPWALWDLRTGEPGPGSQALEVQRVLERALAQDGGHDHAGLLHFYVHLTEMSTEPERALVAADNLRRIAADAGHLSHMPSHLDILIGDYRRAMAANAEALRADAKFVARRGDTGFYSVYRMHNYHSLIYAAMFAGQFKVAIAATDEMEVAITEDQLRIQSPPMADWLEVFCAVRPHVLIRFGRWQDIKDLPLPLDQDLYCVTTATLHYAKGVAWAATGDVAKSTEERELFLAAKARVPETRMDYPNRCVDILAVAEAMLDGELEYRRGDDVEAAFALLRRAVELDDGLVYSEPWPWMQPARHALAALLLEQGRVGEAAEVYRADLGLNDTLFRARHHPNNIWALHGYHECAVRLGLHGEARIIQQQLKTALAFADVPIVSSCYCRQGEIQDGSGSQVNSVDKCH</sequence>
<dbReference type="PANTHER" id="PTHR45588">
    <property type="entry name" value="TPR DOMAIN-CONTAINING PROTEIN"/>
    <property type="match status" value="1"/>
</dbReference>